<dbReference type="EMBL" id="JBHSEP010000017">
    <property type="protein sequence ID" value="MFC4600504.1"/>
    <property type="molecule type" value="Genomic_DNA"/>
</dbReference>
<feature type="transmembrane region" description="Helical" evidence="7">
    <location>
        <begin position="148"/>
        <end position="168"/>
    </location>
</feature>
<gene>
    <name evidence="9" type="ORF">ACFO3S_19835</name>
</gene>
<dbReference type="CDD" id="cd06261">
    <property type="entry name" value="TM_PBP2"/>
    <property type="match status" value="1"/>
</dbReference>
<reference evidence="10" key="1">
    <citation type="journal article" date="2019" name="Int. J. Syst. Evol. Microbiol.">
        <title>The Global Catalogue of Microorganisms (GCM) 10K type strain sequencing project: providing services to taxonomists for standard genome sequencing and annotation.</title>
        <authorList>
            <consortium name="The Broad Institute Genomics Platform"/>
            <consortium name="The Broad Institute Genome Sequencing Center for Infectious Disease"/>
            <person name="Wu L."/>
            <person name="Ma J."/>
        </authorList>
    </citation>
    <scope>NUCLEOTIDE SEQUENCE [LARGE SCALE GENOMIC DNA]</scope>
    <source>
        <strain evidence="10">CCUG 49571</strain>
    </source>
</reference>
<dbReference type="SUPFAM" id="SSF161098">
    <property type="entry name" value="MetI-like"/>
    <property type="match status" value="1"/>
</dbReference>
<feature type="transmembrane region" description="Helical" evidence="7">
    <location>
        <begin position="21"/>
        <end position="41"/>
    </location>
</feature>
<evidence type="ECO:0000259" key="8">
    <source>
        <dbReference type="PROSITE" id="PS50928"/>
    </source>
</evidence>
<evidence type="ECO:0000256" key="4">
    <source>
        <dbReference type="ARBA" id="ARBA00022692"/>
    </source>
</evidence>
<dbReference type="InterPro" id="IPR000515">
    <property type="entry name" value="MetI-like"/>
</dbReference>
<evidence type="ECO:0000256" key="3">
    <source>
        <dbReference type="ARBA" id="ARBA00022475"/>
    </source>
</evidence>
<evidence type="ECO:0000313" key="10">
    <source>
        <dbReference type="Proteomes" id="UP001596028"/>
    </source>
</evidence>
<dbReference type="InterPro" id="IPR035906">
    <property type="entry name" value="MetI-like_sf"/>
</dbReference>
<accession>A0ABV9FK32</accession>
<dbReference type="RefSeq" id="WP_378099651.1">
    <property type="nucleotide sequence ID" value="NZ_JBHSEP010000017.1"/>
</dbReference>
<dbReference type="Pfam" id="PF00528">
    <property type="entry name" value="BPD_transp_1"/>
    <property type="match status" value="1"/>
</dbReference>
<keyword evidence="2 7" id="KW-0813">Transport</keyword>
<evidence type="ECO:0000256" key="1">
    <source>
        <dbReference type="ARBA" id="ARBA00004651"/>
    </source>
</evidence>
<dbReference type="PANTHER" id="PTHR43744">
    <property type="entry name" value="ABC TRANSPORTER PERMEASE PROTEIN MG189-RELATED-RELATED"/>
    <property type="match status" value="1"/>
</dbReference>
<feature type="transmembrane region" description="Helical" evidence="7">
    <location>
        <begin position="116"/>
        <end position="136"/>
    </location>
</feature>
<feature type="transmembrane region" description="Helical" evidence="7">
    <location>
        <begin position="264"/>
        <end position="283"/>
    </location>
</feature>
<evidence type="ECO:0000256" key="2">
    <source>
        <dbReference type="ARBA" id="ARBA00022448"/>
    </source>
</evidence>
<proteinExistence type="inferred from homology"/>
<dbReference type="Gene3D" id="1.10.3720.10">
    <property type="entry name" value="MetI-like"/>
    <property type="match status" value="1"/>
</dbReference>
<feature type="transmembrane region" description="Helical" evidence="7">
    <location>
        <begin position="85"/>
        <end position="104"/>
    </location>
</feature>
<keyword evidence="6 7" id="KW-0472">Membrane</keyword>
<dbReference type="PANTHER" id="PTHR43744:SF9">
    <property type="entry name" value="POLYGALACTURONAN_RHAMNOGALACTURONAN TRANSPORT SYSTEM PERMEASE PROTEIN YTCP"/>
    <property type="match status" value="1"/>
</dbReference>
<feature type="transmembrane region" description="Helical" evidence="7">
    <location>
        <begin position="201"/>
        <end position="224"/>
    </location>
</feature>
<sequence length="298" mass="33554">MVKKRSYAIKRGFGSHLFDGANVVFMLGLVFVTFYPIYYVLVVSLSDGHAVMRGEVAFWPKGLTFSTYKLIFDDPSIWRSYANTILYTAVGTAINVCCTAMCAYPLSKKEFYGRGFFTLLIVITMFFSGGLIPSYLLVQQLHMLNTMWAIVIPGAIAVWNMIIMRTFFQGIPNELYESAHIDGSSDFMSFMKITLPLSKPIIATMSMFYAVGHWNSFFSAMIYLDEKSKFPLQIILRNMVVMGEMSNQTQELGGVYASVTATNIKYAVIIIAVLPIVMVYPFIQKYFVKGMMIGSLKG</sequence>
<dbReference type="Proteomes" id="UP001596028">
    <property type="component" value="Unassembled WGS sequence"/>
</dbReference>
<evidence type="ECO:0000256" key="6">
    <source>
        <dbReference type="ARBA" id="ARBA00023136"/>
    </source>
</evidence>
<keyword evidence="10" id="KW-1185">Reference proteome</keyword>
<comment type="caution">
    <text evidence="9">The sequence shown here is derived from an EMBL/GenBank/DDBJ whole genome shotgun (WGS) entry which is preliminary data.</text>
</comment>
<evidence type="ECO:0000256" key="5">
    <source>
        <dbReference type="ARBA" id="ARBA00022989"/>
    </source>
</evidence>
<comment type="subcellular location">
    <subcellularLocation>
        <location evidence="1 7">Cell membrane</location>
        <topology evidence="1 7">Multi-pass membrane protein</topology>
    </subcellularLocation>
</comment>
<keyword evidence="4 7" id="KW-0812">Transmembrane</keyword>
<evidence type="ECO:0000256" key="7">
    <source>
        <dbReference type="RuleBase" id="RU363032"/>
    </source>
</evidence>
<feature type="domain" description="ABC transmembrane type-1" evidence="8">
    <location>
        <begin position="81"/>
        <end position="277"/>
    </location>
</feature>
<comment type="similarity">
    <text evidence="7">Belongs to the binding-protein-dependent transport system permease family.</text>
</comment>
<name>A0ABV9FK32_9BACL</name>
<keyword evidence="3" id="KW-1003">Cell membrane</keyword>
<evidence type="ECO:0000313" key="9">
    <source>
        <dbReference type="EMBL" id="MFC4600504.1"/>
    </source>
</evidence>
<protein>
    <submittedName>
        <fullName evidence="9">Carbohydrate ABC transporter permease</fullName>
    </submittedName>
</protein>
<organism evidence="9 10">
    <name type="scientific">Cohnella hongkongensis</name>
    <dbReference type="NCBI Taxonomy" id="178337"/>
    <lineage>
        <taxon>Bacteria</taxon>
        <taxon>Bacillati</taxon>
        <taxon>Bacillota</taxon>
        <taxon>Bacilli</taxon>
        <taxon>Bacillales</taxon>
        <taxon>Paenibacillaceae</taxon>
        <taxon>Cohnella</taxon>
    </lineage>
</organism>
<dbReference type="PROSITE" id="PS50928">
    <property type="entry name" value="ABC_TM1"/>
    <property type="match status" value="1"/>
</dbReference>
<keyword evidence="5 7" id="KW-1133">Transmembrane helix</keyword>